<evidence type="ECO:0000313" key="1">
    <source>
        <dbReference type="EMBL" id="MDX5930142.1"/>
    </source>
</evidence>
<gene>
    <name evidence="1" type="ORF">SIL87_05095</name>
</gene>
<dbReference type="AlphaFoldDB" id="A0AAW9DPA1"/>
<reference evidence="1 2" key="1">
    <citation type="submission" date="2023-11" db="EMBL/GenBank/DDBJ databases">
        <title>MicrobeMod: A computational toolkit for identifying prokaryotic methylation and restriction-modification with nanopore sequencing.</title>
        <authorList>
            <person name="Crits-Christoph A."/>
            <person name="Kang S.C."/>
            <person name="Lee H."/>
            <person name="Ostrov N."/>
        </authorList>
    </citation>
    <scope>NUCLEOTIDE SEQUENCE [LARGE SCALE GENOMIC DNA]</scope>
    <source>
        <strain evidence="1 2">DSMZ 700</strain>
    </source>
</reference>
<dbReference type="Proteomes" id="UP001279553">
    <property type="component" value="Unassembled WGS sequence"/>
</dbReference>
<proteinExistence type="predicted"/>
<keyword evidence="2" id="KW-1185">Reference proteome</keyword>
<dbReference type="EMBL" id="JAWXYB010000018">
    <property type="protein sequence ID" value="MDX5930142.1"/>
    <property type="molecule type" value="Genomic_DNA"/>
</dbReference>
<dbReference type="InterPro" id="IPR036428">
    <property type="entry name" value="PCD_sf"/>
</dbReference>
<evidence type="ECO:0000313" key="2">
    <source>
        <dbReference type="Proteomes" id="UP001279553"/>
    </source>
</evidence>
<dbReference type="GO" id="GO:0008124">
    <property type="term" value="F:4-alpha-hydroxytetrahydrobiopterin dehydratase activity"/>
    <property type="evidence" value="ECO:0007669"/>
    <property type="project" value="InterPro"/>
</dbReference>
<organism evidence="1 2">
    <name type="scientific">Acidiphilium acidophilum</name>
    <name type="common">Thiobacillus acidophilus</name>
    <dbReference type="NCBI Taxonomy" id="76588"/>
    <lineage>
        <taxon>Bacteria</taxon>
        <taxon>Pseudomonadati</taxon>
        <taxon>Pseudomonadota</taxon>
        <taxon>Alphaproteobacteria</taxon>
        <taxon>Acetobacterales</taxon>
        <taxon>Acidocellaceae</taxon>
        <taxon>Acidiphilium</taxon>
    </lineage>
</organism>
<name>A0AAW9DPA1_ACIAO</name>
<dbReference type="RefSeq" id="WP_319613107.1">
    <property type="nucleotide sequence ID" value="NZ_JAWXYB010000018.1"/>
</dbReference>
<dbReference type="Gene3D" id="3.30.1360.20">
    <property type="entry name" value="Transcriptional coactivator/pterin dehydratase"/>
    <property type="match status" value="1"/>
</dbReference>
<dbReference type="SUPFAM" id="SSF55248">
    <property type="entry name" value="PCD-like"/>
    <property type="match status" value="1"/>
</dbReference>
<evidence type="ECO:0008006" key="3">
    <source>
        <dbReference type="Google" id="ProtNLM"/>
    </source>
</evidence>
<comment type="caution">
    <text evidence="1">The sequence shown here is derived from an EMBL/GenBank/DDBJ whole genome shotgun (WGS) entry which is preliminary data.</text>
</comment>
<sequence length="90" mass="9870">MTTPPEGWEARGRPPSWFRRFTFAKYAETRDFLDGVAALSEELGLHPQNINFATTHANITIEGADQQEPGEAELAFALRVNALAATRAGP</sequence>
<dbReference type="GO" id="GO:0006729">
    <property type="term" value="P:tetrahydrobiopterin biosynthetic process"/>
    <property type="evidence" value="ECO:0007669"/>
    <property type="project" value="InterPro"/>
</dbReference>
<accession>A0AAW9DPA1</accession>
<protein>
    <recommendedName>
        <fullName evidence="3">4a-hydroxytetrahydrobiopterin dehydratase</fullName>
    </recommendedName>
</protein>